<organism evidence="3">
    <name type="scientific">Sesamum angustifolium</name>
    <dbReference type="NCBI Taxonomy" id="2727405"/>
    <lineage>
        <taxon>Eukaryota</taxon>
        <taxon>Viridiplantae</taxon>
        <taxon>Streptophyta</taxon>
        <taxon>Embryophyta</taxon>
        <taxon>Tracheophyta</taxon>
        <taxon>Spermatophyta</taxon>
        <taxon>Magnoliopsida</taxon>
        <taxon>eudicotyledons</taxon>
        <taxon>Gunneridae</taxon>
        <taxon>Pentapetalae</taxon>
        <taxon>asterids</taxon>
        <taxon>lamiids</taxon>
        <taxon>Lamiales</taxon>
        <taxon>Pedaliaceae</taxon>
        <taxon>Sesamum</taxon>
    </lineage>
</organism>
<feature type="domain" description="Aminotransferase-like plant mobile" evidence="2">
    <location>
        <begin position="67"/>
        <end position="116"/>
    </location>
</feature>
<name>A0AAW2IUD5_9LAMI</name>
<dbReference type="AlphaFoldDB" id="A0AAW2IUD5"/>
<dbReference type="PANTHER" id="PTHR46033:SF8">
    <property type="entry name" value="PROTEIN MAINTENANCE OF MERISTEMS-LIKE"/>
    <property type="match status" value="1"/>
</dbReference>
<reference evidence="3" key="2">
    <citation type="journal article" date="2024" name="Plant">
        <title>Genomic evolution and insights into agronomic trait innovations of Sesamum species.</title>
        <authorList>
            <person name="Miao H."/>
            <person name="Wang L."/>
            <person name="Qu L."/>
            <person name="Liu H."/>
            <person name="Sun Y."/>
            <person name="Le M."/>
            <person name="Wang Q."/>
            <person name="Wei S."/>
            <person name="Zheng Y."/>
            <person name="Lin W."/>
            <person name="Duan Y."/>
            <person name="Cao H."/>
            <person name="Xiong S."/>
            <person name="Wang X."/>
            <person name="Wei L."/>
            <person name="Li C."/>
            <person name="Ma Q."/>
            <person name="Ju M."/>
            <person name="Zhao R."/>
            <person name="Li G."/>
            <person name="Mu C."/>
            <person name="Tian Q."/>
            <person name="Mei H."/>
            <person name="Zhang T."/>
            <person name="Gao T."/>
            <person name="Zhang H."/>
        </authorList>
    </citation>
    <scope>NUCLEOTIDE SEQUENCE</scope>
    <source>
        <strain evidence="3">G01</strain>
    </source>
</reference>
<feature type="compositionally biased region" description="Polar residues" evidence="1">
    <location>
        <begin position="306"/>
        <end position="317"/>
    </location>
</feature>
<dbReference type="InterPro" id="IPR044824">
    <property type="entry name" value="MAIN-like"/>
</dbReference>
<protein>
    <submittedName>
        <fullName evidence="3">Serine/threonine-protein phosphatase 7 long form</fullName>
    </submittedName>
</protein>
<dbReference type="Pfam" id="PF10536">
    <property type="entry name" value="PMD"/>
    <property type="match status" value="2"/>
</dbReference>
<feature type="region of interest" description="Disordered" evidence="1">
    <location>
        <begin position="292"/>
        <end position="321"/>
    </location>
</feature>
<evidence type="ECO:0000313" key="3">
    <source>
        <dbReference type="EMBL" id="KAL0285987.1"/>
    </source>
</evidence>
<accession>A0AAW2IUD5</accession>
<feature type="region of interest" description="Disordered" evidence="1">
    <location>
        <begin position="388"/>
        <end position="415"/>
    </location>
</feature>
<feature type="domain" description="Aminotransferase-like plant mobile" evidence="2">
    <location>
        <begin position="157"/>
        <end position="202"/>
    </location>
</feature>
<comment type="caution">
    <text evidence="3">The sequence shown here is derived from an EMBL/GenBank/DDBJ whole genome shotgun (WGS) entry which is preliminary data.</text>
</comment>
<reference evidence="3" key="1">
    <citation type="submission" date="2020-06" db="EMBL/GenBank/DDBJ databases">
        <authorList>
            <person name="Li T."/>
            <person name="Hu X."/>
            <person name="Zhang T."/>
            <person name="Song X."/>
            <person name="Zhang H."/>
            <person name="Dai N."/>
            <person name="Sheng W."/>
            <person name="Hou X."/>
            <person name="Wei L."/>
        </authorList>
    </citation>
    <scope>NUCLEOTIDE SEQUENCE</scope>
    <source>
        <strain evidence="3">G01</strain>
        <tissue evidence="3">Leaf</tissue>
    </source>
</reference>
<dbReference type="GO" id="GO:0010073">
    <property type="term" value="P:meristem maintenance"/>
    <property type="evidence" value="ECO:0007669"/>
    <property type="project" value="InterPro"/>
</dbReference>
<dbReference type="InterPro" id="IPR019557">
    <property type="entry name" value="AminoTfrase-like_pln_mobile"/>
</dbReference>
<evidence type="ECO:0000259" key="2">
    <source>
        <dbReference type="Pfam" id="PF10536"/>
    </source>
</evidence>
<evidence type="ECO:0000256" key="1">
    <source>
        <dbReference type="SAM" id="MobiDB-lite"/>
    </source>
</evidence>
<dbReference type="PANTHER" id="PTHR46033">
    <property type="entry name" value="PROTEIN MAIN-LIKE 2"/>
    <property type="match status" value="1"/>
</dbReference>
<gene>
    <name evidence="3" type="ORF">Sangu_2755200</name>
</gene>
<sequence>MANFGPINTSVLYGQANHRSEDVFGDPDATLTVRRGDISFFRVLQLVHVTFVFYKCYSVTEYEFLGILQCGHIEIYTHLITALVERWRPETHTFHFSVGEATVTLQDISIIWALPIEALLDLLLKNTCDDESPFDDVLQEARVCVMCIIGGILCPDATVLAYLYRELCMASQRGKTNIGGAMQLLQIWAWSRILTLAPIPSNNAADLMPTVIDVENILPIPPYAARFLIILAQQTLQVIAPLTLVIGNMWMEQLVLDCDNSGDDIQSLRETRARNRAIGRDIMTFSSARYPSVHSGPAGDEAGPSNVYTPSGPSNVYNEAGPSNVYNEAGPSNVYNEAGPSNFFTPTGPSYDYTSNMPFSSGDYAHNIHPETGRHLGISPVPFDGSDLNTPIEEQQDIHPRRNRRRPRCGTGGHY</sequence>
<proteinExistence type="predicted"/>
<dbReference type="EMBL" id="JACGWK010001561">
    <property type="protein sequence ID" value="KAL0285987.1"/>
    <property type="molecule type" value="Genomic_DNA"/>
</dbReference>